<feature type="compositionally biased region" description="Acidic residues" evidence="2">
    <location>
        <begin position="159"/>
        <end position="169"/>
    </location>
</feature>
<dbReference type="SUPFAM" id="SSF46565">
    <property type="entry name" value="Chaperone J-domain"/>
    <property type="match status" value="1"/>
</dbReference>
<evidence type="ECO:0000256" key="2">
    <source>
        <dbReference type="SAM" id="MobiDB-lite"/>
    </source>
</evidence>
<evidence type="ECO:0000259" key="3">
    <source>
        <dbReference type="PROSITE" id="PS50076"/>
    </source>
</evidence>
<dbReference type="RefSeq" id="WP_114814977.1">
    <property type="nucleotide sequence ID" value="NZ_CP139965.1"/>
</dbReference>
<dbReference type="CDD" id="cd06257">
    <property type="entry name" value="DnaJ"/>
    <property type="match status" value="1"/>
</dbReference>
<evidence type="ECO:0000313" key="4">
    <source>
        <dbReference type="EMBL" id="WQD76026.1"/>
    </source>
</evidence>
<reference evidence="4 5" key="1">
    <citation type="submission" date="2023-12" db="EMBL/GenBank/DDBJ databases">
        <title>Genome sequencing and assembly of bacterial species from a model synthetic community.</title>
        <authorList>
            <person name="Hogle S.L."/>
        </authorList>
    </citation>
    <scope>NUCLEOTIDE SEQUENCE [LARGE SCALE GENOMIC DNA]</scope>
    <source>
        <strain evidence="4 5">HAMBI 2494</strain>
    </source>
</reference>
<dbReference type="InterPro" id="IPR018253">
    <property type="entry name" value="DnaJ_domain_CS"/>
</dbReference>
<dbReference type="InterPro" id="IPR001623">
    <property type="entry name" value="DnaJ_domain"/>
</dbReference>
<dbReference type="PANTHER" id="PTHR43948">
    <property type="entry name" value="DNAJ HOMOLOG SUBFAMILY B"/>
    <property type="match status" value="1"/>
</dbReference>
<accession>A0ABZ0WF95</accession>
<evidence type="ECO:0000256" key="1">
    <source>
        <dbReference type="SAM" id="Coils"/>
    </source>
</evidence>
<dbReference type="Proteomes" id="UP001325479">
    <property type="component" value="Chromosome"/>
</dbReference>
<feature type="region of interest" description="Disordered" evidence="2">
    <location>
        <begin position="154"/>
        <end position="205"/>
    </location>
</feature>
<dbReference type="Gene3D" id="1.10.287.110">
    <property type="entry name" value="DnaJ domain"/>
    <property type="match status" value="1"/>
</dbReference>
<dbReference type="PRINTS" id="PR00625">
    <property type="entry name" value="JDOMAIN"/>
</dbReference>
<dbReference type="PROSITE" id="PS50076">
    <property type="entry name" value="DNAJ_2"/>
    <property type="match status" value="1"/>
</dbReference>
<feature type="coiled-coil region" evidence="1">
    <location>
        <begin position="76"/>
        <end position="105"/>
    </location>
</feature>
<feature type="domain" description="J" evidence="3">
    <location>
        <begin position="3"/>
        <end position="69"/>
    </location>
</feature>
<name>A0ABZ0WF95_9BURK</name>
<keyword evidence="5" id="KW-1185">Reference proteome</keyword>
<proteinExistence type="predicted"/>
<keyword evidence="1" id="KW-0175">Coiled coil</keyword>
<dbReference type="Pfam" id="PF00226">
    <property type="entry name" value="DnaJ"/>
    <property type="match status" value="1"/>
</dbReference>
<dbReference type="PROSITE" id="PS00636">
    <property type="entry name" value="DNAJ_1"/>
    <property type="match status" value="1"/>
</dbReference>
<dbReference type="EMBL" id="CP139965">
    <property type="protein sequence ID" value="WQD76026.1"/>
    <property type="molecule type" value="Genomic_DNA"/>
</dbReference>
<feature type="compositionally biased region" description="Basic and acidic residues" evidence="2">
    <location>
        <begin position="170"/>
        <end position="186"/>
    </location>
</feature>
<dbReference type="SMART" id="SM00271">
    <property type="entry name" value="DnaJ"/>
    <property type="match status" value="1"/>
</dbReference>
<evidence type="ECO:0000313" key="5">
    <source>
        <dbReference type="Proteomes" id="UP001325479"/>
    </source>
</evidence>
<sequence>MATLYELLGVADNASEDEIKRAYRKAAMKWHPDRNAGREDAARAAFQEIKDAYAILSDAHQRAVYDAVFAEEMRRWQSAQEKRERERAEREAAEQAAAEARYQENYRENVALAMRFADAGYNRDVLLGVLLGRDCDEELACRVADSVHAWQQARRAETSTEEQASEPDDTVPHEKENDGNDDKNNEDPAATPPHDTTSAEPHEERHSRLFNALWRGFFGLRS</sequence>
<gene>
    <name evidence="4" type="ORF">U0042_18120</name>
</gene>
<organism evidence="4 5">
    <name type="scientific">Paraburkholderia kururiensis</name>
    <dbReference type="NCBI Taxonomy" id="984307"/>
    <lineage>
        <taxon>Bacteria</taxon>
        <taxon>Pseudomonadati</taxon>
        <taxon>Pseudomonadota</taxon>
        <taxon>Betaproteobacteria</taxon>
        <taxon>Burkholderiales</taxon>
        <taxon>Burkholderiaceae</taxon>
        <taxon>Paraburkholderia</taxon>
    </lineage>
</organism>
<dbReference type="InterPro" id="IPR036869">
    <property type="entry name" value="J_dom_sf"/>
</dbReference>
<protein>
    <submittedName>
        <fullName evidence="4">DnaJ domain-containing protein</fullName>
    </submittedName>
</protein>
<dbReference type="PANTHER" id="PTHR43948:SF23">
    <property type="entry name" value="DNAJ DOMAIN PROTEIN (AFU_ORTHOLOGUE AFUA_1G15460)"/>
    <property type="match status" value="1"/>
</dbReference>